<proteinExistence type="predicted"/>
<dbReference type="EMBL" id="JBFXLQ010000028">
    <property type="protein sequence ID" value="KAL2866015.1"/>
    <property type="molecule type" value="Genomic_DNA"/>
</dbReference>
<evidence type="ECO:0000256" key="1">
    <source>
        <dbReference type="PROSITE-ProRule" id="PRU00176"/>
    </source>
</evidence>
<dbReference type="InterPro" id="IPR035979">
    <property type="entry name" value="RBD_domain_sf"/>
</dbReference>
<evidence type="ECO:0000259" key="3">
    <source>
        <dbReference type="PROSITE" id="PS50102"/>
    </source>
</evidence>
<evidence type="ECO:0000256" key="2">
    <source>
        <dbReference type="SAM" id="MobiDB-lite"/>
    </source>
</evidence>
<evidence type="ECO:0000313" key="5">
    <source>
        <dbReference type="Proteomes" id="UP001610432"/>
    </source>
</evidence>
<gene>
    <name evidence="4" type="ORF">BJX67DRAFT_152153</name>
</gene>
<accession>A0ABR4LN94</accession>
<comment type="caution">
    <text evidence="4">The sequence shown here is derived from an EMBL/GenBank/DDBJ whole genome shotgun (WGS) entry which is preliminary data.</text>
</comment>
<dbReference type="InterPro" id="IPR012677">
    <property type="entry name" value="Nucleotide-bd_a/b_plait_sf"/>
</dbReference>
<dbReference type="InterPro" id="IPR000504">
    <property type="entry name" value="RRM_dom"/>
</dbReference>
<keyword evidence="5" id="KW-1185">Reference proteome</keyword>
<name>A0ABR4LN94_9EURO</name>
<dbReference type="PROSITE" id="PS50102">
    <property type="entry name" value="RRM"/>
    <property type="match status" value="1"/>
</dbReference>
<dbReference type="Pfam" id="PF00076">
    <property type="entry name" value="RRM_1"/>
    <property type="match status" value="1"/>
</dbReference>
<organism evidence="4 5">
    <name type="scientific">Aspergillus lucknowensis</name>
    <dbReference type="NCBI Taxonomy" id="176173"/>
    <lineage>
        <taxon>Eukaryota</taxon>
        <taxon>Fungi</taxon>
        <taxon>Dikarya</taxon>
        <taxon>Ascomycota</taxon>
        <taxon>Pezizomycotina</taxon>
        <taxon>Eurotiomycetes</taxon>
        <taxon>Eurotiomycetidae</taxon>
        <taxon>Eurotiales</taxon>
        <taxon>Aspergillaceae</taxon>
        <taxon>Aspergillus</taxon>
        <taxon>Aspergillus subgen. Nidulantes</taxon>
    </lineage>
</organism>
<dbReference type="GeneID" id="98139878"/>
<sequence>MAISFPKEYNEPLIIDGSQPWKAPAPNPCPPAASAPFLPGPLSFYPPPPSLPFPQFWQPQPMPMMYNNQYELPMGYQPAPPFVPQPQPVCQSDQISPYEGQDQLELHEYDNAIIDTNAQQILPATARVLVGNLPYYLDDDTLTSLLKARFTEFGHNFVHVEGRGKWPVAFVQFTKDEHAQRAINRSGKLGLYNLKLRVELCKAGQQEKSKKLRCKQRRTTDAHTDNDKVKEE</sequence>
<reference evidence="4 5" key="1">
    <citation type="submission" date="2024-07" db="EMBL/GenBank/DDBJ databases">
        <title>Section-level genome sequencing and comparative genomics of Aspergillus sections Usti and Cavernicolus.</title>
        <authorList>
            <consortium name="Lawrence Berkeley National Laboratory"/>
            <person name="Nybo J.L."/>
            <person name="Vesth T.C."/>
            <person name="Theobald S."/>
            <person name="Frisvad J.C."/>
            <person name="Larsen T.O."/>
            <person name="Kjaerboelling I."/>
            <person name="Rothschild-Mancinelli K."/>
            <person name="Lyhne E.K."/>
            <person name="Kogle M.E."/>
            <person name="Barry K."/>
            <person name="Clum A."/>
            <person name="Na H."/>
            <person name="Ledsgaard L."/>
            <person name="Lin J."/>
            <person name="Lipzen A."/>
            <person name="Kuo A."/>
            <person name="Riley R."/>
            <person name="Mondo S."/>
            <person name="Labutti K."/>
            <person name="Haridas S."/>
            <person name="Pangalinan J."/>
            <person name="Salamov A.A."/>
            <person name="Simmons B.A."/>
            <person name="Magnuson J.K."/>
            <person name="Chen J."/>
            <person name="Drula E."/>
            <person name="Henrissat B."/>
            <person name="Wiebenga A."/>
            <person name="Lubbers R.J."/>
            <person name="Gomes A.C."/>
            <person name="Macurrencykelacurrency M.R."/>
            <person name="Stajich J."/>
            <person name="Grigoriev I.V."/>
            <person name="Mortensen U.H."/>
            <person name="De Vries R.P."/>
            <person name="Baker S.E."/>
            <person name="Andersen M.R."/>
        </authorList>
    </citation>
    <scope>NUCLEOTIDE SEQUENCE [LARGE SCALE GENOMIC DNA]</scope>
    <source>
        <strain evidence="4 5">CBS 449.75</strain>
    </source>
</reference>
<feature type="region of interest" description="Disordered" evidence="2">
    <location>
        <begin position="206"/>
        <end position="232"/>
    </location>
</feature>
<dbReference type="SUPFAM" id="SSF54928">
    <property type="entry name" value="RNA-binding domain, RBD"/>
    <property type="match status" value="1"/>
</dbReference>
<keyword evidence="1" id="KW-0694">RNA-binding</keyword>
<feature type="compositionally biased region" description="Basic and acidic residues" evidence="2">
    <location>
        <begin position="218"/>
        <end position="232"/>
    </location>
</feature>
<feature type="domain" description="RRM" evidence="3">
    <location>
        <begin position="126"/>
        <end position="203"/>
    </location>
</feature>
<dbReference type="SMART" id="SM00360">
    <property type="entry name" value="RRM"/>
    <property type="match status" value="1"/>
</dbReference>
<dbReference type="Gene3D" id="3.30.70.330">
    <property type="match status" value="1"/>
</dbReference>
<protein>
    <recommendedName>
        <fullName evidence="3">RRM domain-containing protein</fullName>
    </recommendedName>
</protein>
<evidence type="ECO:0000313" key="4">
    <source>
        <dbReference type="EMBL" id="KAL2866015.1"/>
    </source>
</evidence>
<dbReference type="RefSeq" id="XP_070884994.1">
    <property type="nucleotide sequence ID" value="XM_071024806.1"/>
</dbReference>
<dbReference type="Proteomes" id="UP001610432">
    <property type="component" value="Unassembled WGS sequence"/>
</dbReference>